<organism evidence="2 3">
    <name type="scientific">Salibacterium qingdaonense</name>
    <dbReference type="NCBI Taxonomy" id="266892"/>
    <lineage>
        <taxon>Bacteria</taxon>
        <taxon>Bacillati</taxon>
        <taxon>Bacillota</taxon>
        <taxon>Bacilli</taxon>
        <taxon>Bacillales</taxon>
        <taxon>Bacillaceae</taxon>
    </lineage>
</organism>
<feature type="transmembrane region" description="Helical" evidence="1">
    <location>
        <begin position="45"/>
        <end position="64"/>
    </location>
</feature>
<dbReference type="Proteomes" id="UP000199668">
    <property type="component" value="Unassembled WGS sequence"/>
</dbReference>
<dbReference type="RefSeq" id="WP_143083029.1">
    <property type="nucleotide sequence ID" value="NZ_FOTY01000020.1"/>
</dbReference>
<protein>
    <submittedName>
        <fullName evidence="2">Uncharacterized protein</fullName>
    </submittedName>
</protein>
<gene>
    <name evidence="2" type="ORF">SAMN04488054_12023</name>
</gene>
<dbReference type="EMBL" id="FOTY01000020">
    <property type="protein sequence ID" value="SFM18429.1"/>
    <property type="molecule type" value="Genomic_DNA"/>
</dbReference>
<keyword evidence="3" id="KW-1185">Reference proteome</keyword>
<evidence type="ECO:0000313" key="2">
    <source>
        <dbReference type="EMBL" id="SFM18429.1"/>
    </source>
</evidence>
<feature type="transmembrane region" description="Helical" evidence="1">
    <location>
        <begin position="21"/>
        <end position="39"/>
    </location>
</feature>
<evidence type="ECO:0000313" key="3">
    <source>
        <dbReference type="Proteomes" id="UP000199668"/>
    </source>
</evidence>
<dbReference type="AlphaFoldDB" id="A0A1I4NSJ5"/>
<keyword evidence="1" id="KW-1133">Transmembrane helix</keyword>
<dbReference type="STRING" id="266892.SAMN04488054_12023"/>
<feature type="transmembrane region" description="Helical" evidence="1">
    <location>
        <begin position="76"/>
        <end position="100"/>
    </location>
</feature>
<name>A0A1I4NSJ5_9BACI</name>
<accession>A0A1I4NSJ5</accession>
<sequence length="208" mass="22993">MQRVIEWMFGKPDKSSTVSHISYWMFTAGYIAILILAVLSPVHWAAVLFGAVLLPVFFRLVNRLNRLIRQHINMKVFFITASVFTFLLAIGVTAFLYFYADNVTVNASKRMTNDTVTVSIGTLRGNYDVTEVGTTKGGGTLFIPYTASVGEGTITLSAETEDQVLWEQEISDSRDGTMQIQGFITDGSFDIQVAAEEASDVSVELKNP</sequence>
<dbReference type="OrthoDB" id="2942332at2"/>
<keyword evidence="1" id="KW-0812">Transmembrane</keyword>
<keyword evidence="1" id="KW-0472">Membrane</keyword>
<evidence type="ECO:0000256" key="1">
    <source>
        <dbReference type="SAM" id="Phobius"/>
    </source>
</evidence>
<proteinExistence type="predicted"/>
<reference evidence="2 3" key="1">
    <citation type="submission" date="2016-10" db="EMBL/GenBank/DDBJ databases">
        <authorList>
            <person name="de Groot N.N."/>
        </authorList>
    </citation>
    <scope>NUCLEOTIDE SEQUENCE [LARGE SCALE GENOMIC DNA]</scope>
    <source>
        <strain evidence="2 3">CGMCC 1.6134</strain>
    </source>
</reference>